<evidence type="ECO:0000313" key="6">
    <source>
        <dbReference type="EMBL" id="GAA3777634.1"/>
    </source>
</evidence>
<dbReference type="SUPFAM" id="SSF46689">
    <property type="entry name" value="Homeodomain-like"/>
    <property type="match status" value="1"/>
</dbReference>
<dbReference type="PROSITE" id="PS50977">
    <property type="entry name" value="HTH_TETR_2"/>
    <property type="match status" value="1"/>
</dbReference>
<dbReference type="SUPFAM" id="SSF48498">
    <property type="entry name" value="Tetracyclin repressor-like, C-terminal domain"/>
    <property type="match status" value="1"/>
</dbReference>
<proteinExistence type="predicted"/>
<dbReference type="InterPro" id="IPR036271">
    <property type="entry name" value="Tet_transcr_reg_TetR-rel_C_sf"/>
</dbReference>
<accession>A0ABP7GY93</accession>
<evidence type="ECO:0000256" key="2">
    <source>
        <dbReference type="ARBA" id="ARBA00023125"/>
    </source>
</evidence>
<keyword evidence="7" id="KW-1185">Reference proteome</keyword>
<dbReference type="InterPro" id="IPR009057">
    <property type="entry name" value="Homeodomain-like_sf"/>
</dbReference>
<keyword evidence="1" id="KW-0805">Transcription regulation</keyword>
<dbReference type="InterPro" id="IPR001647">
    <property type="entry name" value="HTH_TetR"/>
</dbReference>
<name>A0ABP7GY93_9MICO</name>
<sequence>MAIRSEQSRQAILHSTMKLLDEREPESVSIQQLSIERIARDAGVSKTTIYRWWPNKAAVIIDTFLENHILATPVREDLPALEALREHVVSLATVYDGYEGRLMAQLIAECQYDPATLEEFKKHFWRPRREAVKILIARGIEEGSIRGDRATDELAERIYAPIYFRLLFQEGSFDPDAMSAAFELALEGIAAR</sequence>
<dbReference type="Gene3D" id="1.10.357.10">
    <property type="entry name" value="Tetracycline Repressor, domain 2"/>
    <property type="match status" value="1"/>
</dbReference>
<organism evidence="6 7">
    <name type="scientific">Microbacterium kribbense</name>
    <dbReference type="NCBI Taxonomy" id="433645"/>
    <lineage>
        <taxon>Bacteria</taxon>
        <taxon>Bacillati</taxon>
        <taxon>Actinomycetota</taxon>
        <taxon>Actinomycetes</taxon>
        <taxon>Micrococcales</taxon>
        <taxon>Microbacteriaceae</taxon>
        <taxon>Microbacterium</taxon>
    </lineage>
</organism>
<evidence type="ECO:0000313" key="7">
    <source>
        <dbReference type="Proteomes" id="UP001500540"/>
    </source>
</evidence>
<dbReference type="PANTHER" id="PTHR30055:SF148">
    <property type="entry name" value="TETR-FAMILY TRANSCRIPTIONAL REGULATOR"/>
    <property type="match status" value="1"/>
</dbReference>
<comment type="caution">
    <text evidence="6">The sequence shown here is derived from an EMBL/GenBank/DDBJ whole genome shotgun (WGS) entry which is preliminary data.</text>
</comment>
<dbReference type="InterPro" id="IPR011075">
    <property type="entry name" value="TetR_C"/>
</dbReference>
<dbReference type="PANTHER" id="PTHR30055">
    <property type="entry name" value="HTH-TYPE TRANSCRIPTIONAL REGULATOR RUTR"/>
    <property type="match status" value="1"/>
</dbReference>
<dbReference type="RefSeq" id="WP_344785292.1">
    <property type="nucleotide sequence ID" value="NZ_BAABAF010000015.1"/>
</dbReference>
<evidence type="ECO:0000256" key="1">
    <source>
        <dbReference type="ARBA" id="ARBA00023015"/>
    </source>
</evidence>
<keyword evidence="2 4" id="KW-0238">DNA-binding</keyword>
<evidence type="ECO:0000259" key="5">
    <source>
        <dbReference type="PROSITE" id="PS50977"/>
    </source>
</evidence>
<reference evidence="7" key="1">
    <citation type="journal article" date="2019" name="Int. J. Syst. Evol. Microbiol.">
        <title>The Global Catalogue of Microorganisms (GCM) 10K type strain sequencing project: providing services to taxonomists for standard genome sequencing and annotation.</title>
        <authorList>
            <consortium name="The Broad Institute Genomics Platform"/>
            <consortium name="The Broad Institute Genome Sequencing Center for Infectious Disease"/>
            <person name="Wu L."/>
            <person name="Ma J."/>
        </authorList>
    </citation>
    <scope>NUCLEOTIDE SEQUENCE [LARGE SCALE GENOMIC DNA]</scope>
    <source>
        <strain evidence="7">JCM 16950</strain>
    </source>
</reference>
<gene>
    <name evidence="6" type="ORF">GCM10022240_31190</name>
</gene>
<keyword evidence="3" id="KW-0804">Transcription</keyword>
<dbReference type="Proteomes" id="UP001500540">
    <property type="component" value="Unassembled WGS sequence"/>
</dbReference>
<dbReference type="EMBL" id="BAABAF010000015">
    <property type="protein sequence ID" value="GAA3777634.1"/>
    <property type="molecule type" value="Genomic_DNA"/>
</dbReference>
<feature type="domain" description="HTH tetR-type" evidence="5">
    <location>
        <begin position="6"/>
        <end position="71"/>
    </location>
</feature>
<dbReference type="InterPro" id="IPR050109">
    <property type="entry name" value="HTH-type_TetR-like_transc_reg"/>
</dbReference>
<dbReference type="Pfam" id="PF00440">
    <property type="entry name" value="TetR_N"/>
    <property type="match status" value="1"/>
</dbReference>
<evidence type="ECO:0000256" key="4">
    <source>
        <dbReference type="PROSITE-ProRule" id="PRU00335"/>
    </source>
</evidence>
<feature type="DNA-binding region" description="H-T-H motif" evidence="4">
    <location>
        <begin position="34"/>
        <end position="53"/>
    </location>
</feature>
<dbReference type="Pfam" id="PF16859">
    <property type="entry name" value="TetR_C_11"/>
    <property type="match status" value="1"/>
</dbReference>
<protein>
    <submittedName>
        <fullName evidence="6">TetR/AcrR family transcriptional regulator</fullName>
    </submittedName>
</protein>
<dbReference type="Gene3D" id="1.10.10.60">
    <property type="entry name" value="Homeodomain-like"/>
    <property type="match status" value="1"/>
</dbReference>
<evidence type="ECO:0000256" key="3">
    <source>
        <dbReference type="ARBA" id="ARBA00023163"/>
    </source>
</evidence>